<comment type="caution">
    <text evidence="2">The sequence shown here is derived from an EMBL/GenBank/DDBJ whole genome shotgun (WGS) entry which is preliminary data.</text>
</comment>
<name>A0ABD2N775_9CUCU</name>
<feature type="region of interest" description="Disordered" evidence="1">
    <location>
        <begin position="139"/>
        <end position="166"/>
    </location>
</feature>
<proteinExistence type="predicted"/>
<dbReference type="AlphaFoldDB" id="A0ABD2N775"/>
<reference evidence="2 3" key="1">
    <citation type="journal article" date="2021" name="BMC Biol.">
        <title>Horizontally acquired antibacterial genes associated with adaptive radiation of ladybird beetles.</title>
        <authorList>
            <person name="Li H.S."/>
            <person name="Tang X.F."/>
            <person name="Huang Y.H."/>
            <person name="Xu Z.Y."/>
            <person name="Chen M.L."/>
            <person name="Du X.Y."/>
            <person name="Qiu B.Y."/>
            <person name="Chen P.T."/>
            <person name="Zhang W."/>
            <person name="Slipinski A."/>
            <person name="Escalona H.E."/>
            <person name="Waterhouse R.M."/>
            <person name="Zwick A."/>
            <person name="Pang H."/>
        </authorList>
    </citation>
    <scope>NUCLEOTIDE SEQUENCE [LARGE SCALE GENOMIC DNA]</scope>
    <source>
        <strain evidence="2">SYSU2018</strain>
    </source>
</reference>
<keyword evidence="3" id="KW-1185">Reference proteome</keyword>
<dbReference type="EMBL" id="JABFTP020000062">
    <property type="protein sequence ID" value="KAL3274525.1"/>
    <property type="molecule type" value="Genomic_DNA"/>
</dbReference>
<accession>A0ABD2N775</accession>
<dbReference type="Proteomes" id="UP001516400">
    <property type="component" value="Unassembled WGS sequence"/>
</dbReference>
<evidence type="ECO:0000313" key="2">
    <source>
        <dbReference type="EMBL" id="KAL3274525.1"/>
    </source>
</evidence>
<evidence type="ECO:0000313" key="3">
    <source>
        <dbReference type="Proteomes" id="UP001516400"/>
    </source>
</evidence>
<sequence length="189" mass="21166">MDNLKIAHLNIRSLYPSLNVVRALIEIHSFGVVGITETWLDQGVRLGDAIQHLITYFDKIRFHKLKQPLRVVYLGKTSPRKLEMQAQVVCLGRVQQLKFSVPKIVMAFLDSKAVHLDKIQCLEILISVFDTAAPPNTNNLPTTSHSVVESGGKTNGSKRSSGSLHIDDPRNAEVIKLIETKFTKLERSL</sequence>
<gene>
    <name evidence="2" type="ORF">HHI36_015908</name>
</gene>
<organism evidence="2 3">
    <name type="scientific">Cryptolaemus montrouzieri</name>
    <dbReference type="NCBI Taxonomy" id="559131"/>
    <lineage>
        <taxon>Eukaryota</taxon>
        <taxon>Metazoa</taxon>
        <taxon>Ecdysozoa</taxon>
        <taxon>Arthropoda</taxon>
        <taxon>Hexapoda</taxon>
        <taxon>Insecta</taxon>
        <taxon>Pterygota</taxon>
        <taxon>Neoptera</taxon>
        <taxon>Endopterygota</taxon>
        <taxon>Coleoptera</taxon>
        <taxon>Polyphaga</taxon>
        <taxon>Cucujiformia</taxon>
        <taxon>Coccinelloidea</taxon>
        <taxon>Coccinellidae</taxon>
        <taxon>Scymninae</taxon>
        <taxon>Scymnini</taxon>
        <taxon>Cryptolaemus</taxon>
    </lineage>
</organism>
<evidence type="ECO:0000256" key="1">
    <source>
        <dbReference type="SAM" id="MobiDB-lite"/>
    </source>
</evidence>
<protein>
    <submittedName>
        <fullName evidence="2">Uncharacterized protein</fullName>
    </submittedName>
</protein>